<proteinExistence type="predicted"/>
<dbReference type="EMBL" id="FJ483967">
    <property type="protein sequence ID" value="AEV80962.1"/>
    <property type="molecule type" value="Genomic_DNA"/>
</dbReference>
<keyword evidence="4" id="KW-1185">Reference proteome</keyword>
<accession>G8XT15</accession>
<reference evidence="3" key="1">
    <citation type="submission" date="2011-12" db="EMBL/GenBank/DDBJ databases">
        <title>Comparative genomics of primate cytomegaloviruses.</title>
        <authorList>
            <person name="Davison A.J."/>
            <person name="Holton M."/>
            <person name="Dolan A."/>
            <person name="Dargan D.J."/>
            <person name="Gatherer D."/>
            <person name="Hayward G.S."/>
        </authorList>
    </citation>
    <scope>NUCLEOTIDE SEQUENCE [LARGE SCALE GENOMIC DNA]</scope>
    <source>
        <strain evidence="3">SqSHV</strain>
    </source>
</reference>
<evidence type="ECO:0000313" key="4">
    <source>
        <dbReference type="Proteomes" id="UP000097892"/>
    </source>
</evidence>
<dbReference type="OrthoDB" id="31721at10239"/>
<keyword evidence="1" id="KW-0812">Transmembrane</keyword>
<organism evidence="3 4">
    <name type="scientific">Saimiriine betaherpesvirus 4</name>
    <dbReference type="NCBI Taxonomy" id="1535247"/>
    <lineage>
        <taxon>Viruses</taxon>
        <taxon>Duplodnaviria</taxon>
        <taxon>Heunggongvirae</taxon>
        <taxon>Peploviricota</taxon>
        <taxon>Herviviricetes</taxon>
        <taxon>Herpesvirales</taxon>
        <taxon>Orthoherpesviridae</taxon>
        <taxon>Betaherpesvirinae</taxon>
        <taxon>Cytomegalovirus</taxon>
        <taxon>Cytomegalovirus saimiriinebeta4</taxon>
    </lineage>
</organism>
<dbReference type="RefSeq" id="YP_004940273.1">
    <property type="nucleotide sequence ID" value="NC_016448.1"/>
</dbReference>
<feature type="transmembrane region" description="Helical" evidence="1">
    <location>
        <begin position="217"/>
        <end position="242"/>
    </location>
</feature>
<dbReference type="InterPro" id="IPR057751">
    <property type="entry name" value="Viral_FcR_dom"/>
</dbReference>
<gene>
    <name evidence="3" type="primary">UL119</name>
</gene>
<dbReference type="PROSITE" id="PS51257">
    <property type="entry name" value="PROKAR_LIPOPROTEIN"/>
    <property type="match status" value="1"/>
</dbReference>
<sequence length="273" mass="31249">MRSCILLLCILPLSLAHSNFSVSCHQHHDYEKHVMNSTCKVNYNHSLDAPDLMAIECFKKNVSTHDGRRMVGRVDVKGGNATDPDVQIFYNNTEQALHLNSHAHHTTMYECDFIAVNRNITSKWIFHGSPVLSTYIKGTQENYTFHVLMIPDVNFTVTLLVGDQTMQPCFCGDSNRTEGKEFCFLFNHTVKHVTLKATSSNFNYTVTYTLVWAEDDAAYVALIYTVTLLFTLMLTLLSYVIYRCLYYLPLIKYHRLLSEEKPDPCVKKVGIKV</sequence>
<dbReference type="KEGG" id="vg:11464331"/>
<keyword evidence="1" id="KW-0472">Membrane</keyword>
<feature type="domain" description="Viral Fc-gamma receptor-like protein UL119-like" evidence="2">
    <location>
        <begin position="88"/>
        <end position="249"/>
    </location>
</feature>
<evidence type="ECO:0000313" key="3">
    <source>
        <dbReference type="EMBL" id="AEV80962.1"/>
    </source>
</evidence>
<dbReference type="Pfam" id="PF25741">
    <property type="entry name" value="Viral_FcR"/>
    <property type="match status" value="1"/>
</dbReference>
<dbReference type="Proteomes" id="UP000097892">
    <property type="component" value="Segment"/>
</dbReference>
<evidence type="ECO:0000256" key="1">
    <source>
        <dbReference type="SAM" id="Phobius"/>
    </source>
</evidence>
<dbReference type="GeneID" id="11464331"/>
<evidence type="ECO:0000259" key="2">
    <source>
        <dbReference type="Pfam" id="PF25741"/>
    </source>
</evidence>
<name>G8XT15_9BETA</name>
<protein>
    <submittedName>
        <fullName evidence="3">Membrane glycoprotein UL119</fullName>
    </submittedName>
</protein>
<keyword evidence="1" id="KW-1133">Transmembrane helix</keyword>